<feature type="transmembrane region" description="Helical" evidence="6">
    <location>
        <begin position="41"/>
        <end position="63"/>
    </location>
</feature>
<evidence type="ECO:0000256" key="6">
    <source>
        <dbReference type="SAM" id="Phobius"/>
    </source>
</evidence>
<evidence type="ECO:0000256" key="4">
    <source>
        <dbReference type="ARBA" id="ARBA00022989"/>
    </source>
</evidence>
<dbReference type="InterPro" id="IPR002797">
    <property type="entry name" value="Polysacc_synth"/>
</dbReference>
<organism evidence="7">
    <name type="scientific">Prosthecochloris aestuarii</name>
    <dbReference type="NCBI Taxonomy" id="1102"/>
    <lineage>
        <taxon>Bacteria</taxon>
        <taxon>Pseudomonadati</taxon>
        <taxon>Chlorobiota</taxon>
        <taxon>Chlorobiia</taxon>
        <taxon>Chlorobiales</taxon>
        <taxon>Chlorobiaceae</taxon>
        <taxon>Prosthecochloris</taxon>
    </lineage>
</organism>
<name>A0A831SPA3_PROAE</name>
<feature type="transmembrane region" description="Helical" evidence="6">
    <location>
        <begin position="152"/>
        <end position="171"/>
    </location>
</feature>
<comment type="caution">
    <text evidence="7">The sequence shown here is derived from an EMBL/GenBank/DDBJ whole genome shotgun (WGS) entry which is preliminary data.</text>
</comment>
<accession>A0A831SPA3</accession>
<feature type="transmembrane region" description="Helical" evidence="6">
    <location>
        <begin position="391"/>
        <end position="412"/>
    </location>
</feature>
<keyword evidence="3 6" id="KW-0812">Transmembrane</keyword>
<dbReference type="PANTHER" id="PTHR30250">
    <property type="entry name" value="PST FAMILY PREDICTED COLANIC ACID TRANSPORTER"/>
    <property type="match status" value="1"/>
</dbReference>
<feature type="transmembrane region" description="Helical" evidence="6">
    <location>
        <begin position="424"/>
        <end position="445"/>
    </location>
</feature>
<feature type="transmembrane region" description="Helical" evidence="6">
    <location>
        <begin position="364"/>
        <end position="385"/>
    </location>
</feature>
<feature type="transmembrane region" description="Helical" evidence="6">
    <location>
        <begin position="116"/>
        <end position="140"/>
    </location>
</feature>
<dbReference type="Pfam" id="PF01943">
    <property type="entry name" value="Polysacc_synt"/>
    <property type="match status" value="1"/>
</dbReference>
<feature type="transmembrane region" description="Helical" evidence="6">
    <location>
        <begin position="258"/>
        <end position="281"/>
    </location>
</feature>
<keyword evidence="4 6" id="KW-1133">Transmembrane helix</keyword>
<dbReference type="AlphaFoldDB" id="A0A831SPA3"/>
<feature type="transmembrane region" description="Helical" evidence="6">
    <location>
        <begin position="84"/>
        <end position="104"/>
    </location>
</feature>
<evidence type="ECO:0000313" key="7">
    <source>
        <dbReference type="EMBL" id="HED30434.1"/>
    </source>
</evidence>
<sequence length="495" mass="53912">MDNRVVRQASLSFAGLITGQLLRFVFNIVIARMLGVEYLGLYALGLSIIQIAEVIAVLGLDAASVRMLNLHAGNRVQTARIAGMALRTSFFGSLFLCAVLVGVVSWPGSPAGNAGLLGPVIISYACSLPFHVVIAVGGHVLQAFRDIAPRILAAQVMLPCFLLALTVLIYLFTGPDIALLVPMPVAAFLSALWLAWQLRLKTGIGLRDVFNSGFDTGILRYSLPLMLVSLMGMVSHWLDILMLGWYADTRTAGLYQPAVRTAGLVRSFLVAFSASAAPLIAALHARGGVRERQHLFQAVSRWIAMTAVPASVFLFMMAGDVLAIFGPEFMQSARVLMILSFALLVQASTGMCDTMLQMCGYARISAVTVFVLLCVQVVLNLWLIPLYSMEGAAYSLCFVYLLLGAARSLQLWRYERLHMFSFPLFKPFAAGICAAGVLWLASAWLADMSSMTRLAAAAAGFLGIYLAMLNLLKLEREDVEVIFELLPFLNRRNRV</sequence>
<feature type="transmembrane region" description="Helical" evidence="6">
    <location>
        <begin position="332"/>
        <end position="352"/>
    </location>
</feature>
<dbReference type="EMBL" id="DSBW01000045">
    <property type="protein sequence ID" value="HED30434.1"/>
    <property type="molecule type" value="Genomic_DNA"/>
</dbReference>
<reference evidence="7" key="1">
    <citation type="journal article" date="2020" name="mSystems">
        <title>Genome- and Community-Level Interaction Insights into Carbon Utilization and Element Cycling Functions of Hydrothermarchaeota in Hydrothermal Sediment.</title>
        <authorList>
            <person name="Zhou Z."/>
            <person name="Liu Y."/>
            <person name="Xu W."/>
            <person name="Pan J."/>
            <person name="Luo Z.H."/>
            <person name="Li M."/>
        </authorList>
    </citation>
    <scope>NUCLEOTIDE SEQUENCE [LARGE SCALE GENOMIC DNA]</scope>
    <source>
        <strain evidence="7">SpSt-1181</strain>
    </source>
</reference>
<dbReference type="PANTHER" id="PTHR30250:SF11">
    <property type="entry name" value="O-ANTIGEN TRANSPORTER-RELATED"/>
    <property type="match status" value="1"/>
</dbReference>
<feature type="transmembrane region" description="Helical" evidence="6">
    <location>
        <begin position="12"/>
        <end position="35"/>
    </location>
</feature>
<evidence type="ECO:0000256" key="2">
    <source>
        <dbReference type="ARBA" id="ARBA00022475"/>
    </source>
</evidence>
<feature type="transmembrane region" description="Helical" evidence="6">
    <location>
        <begin position="451"/>
        <end position="472"/>
    </location>
</feature>
<dbReference type="InterPro" id="IPR050833">
    <property type="entry name" value="Poly_Biosynth_Transport"/>
</dbReference>
<evidence type="ECO:0000256" key="3">
    <source>
        <dbReference type="ARBA" id="ARBA00022692"/>
    </source>
</evidence>
<feature type="transmembrane region" description="Helical" evidence="6">
    <location>
        <begin position="217"/>
        <end position="238"/>
    </location>
</feature>
<evidence type="ECO:0000256" key="5">
    <source>
        <dbReference type="ARBA" id="ARBA00023136"/>
    </source>
</evidence>
<protein>
    <submittedName>
        <fullName evidence="7">Flippase</fullName>
    </submittedName>
</protein>
<proteinExistence type="predicted"/>
<gene>
    <name evidence="7" type="ORF">ENN50_01820</name>
</gene>
<comment type="subcellular location">
    <subcellularLocation>
        <location evidence="1">Cell membrane</location>
        <topology evidence="1">Multi-pass membrane protein</topology>
    </subcellularLocation>
</comment>
<evidence type="ECO:0000256" key="1">
    <source>
        <dbReference type="ARBA" id="ARBA00004651"/>
    </source>
</evidence>
<dbReference type="CDD" id="cd13128">
    <property type="entry name" value="MATE_Wzx_like"/>
    <property type="match status" value="1"/>
</dbReference>
<dbReference type="Proteomes" id="UP000886335">
    <property type="component" value="Unassembled WGS sequence"/>
</dbReference>
<feature type="transmembrane region" description="Helical" evidence="6">
    <location>
        <begin position="302"/>
        <end position="326"/>
    </location>
</feature>
<dbReference type="GO" id="GO:0005886">
    <property type="term" value="C:plasma membrane"/>
    <property type="evidence" value="ECO:0007669"/>
    <property type="project" value="UniProtKB-SubCell"/>
</dbReference>
<keyword evidence="5 6" id="KW-0472">Membrane</keyword>
<keyword evidence="2" id="KW-1003">Cell membrane</keyword>
<feature type="transmembrane region" description="Helical" evidence="6">
    <location>
        <begin position="177"/>
        <end position="196"/>
    </location>
</feature>